<dbReference type="AlphaFoldDB" id="A0A1T4YWV5"/>
<organism evidence="1 2">
    <name type="scientific">Sporosarcina newyorkensis</name>
    <dbReference type="NCBI Taxonomy" id="759851"/>
    <lineage>
        <taxon>Bacteria</taxon>
        <taxon>Bacillati</taxon>
        <taxon>Bacillota</taxon>
        <taxon>Bacilli</taxon>
        <taxon>Bacillales</taxon>
        <taxon>Caryophanaceae</taxon>
        <taxon>Sporosarcina</taxon>
    </lineage>
</organism>
<dbReference type="EMBL" id="FUYJ01000010">
    <property type="protein sequence ID" value="SKB06038.1"/>
    <property type="molecule type" value="Genomic_DNA"/>
</dbReference>
<dbReference type="Proteomes" id="UP000190042">
    <property type="component" value="Unassembled WGS sequence"/>
</dbReference>
<evidence type="ECO:0000313" key="2">
    <source>
        <dbReference type="Proteomes" id="UP000190042"/>
    </source>
</evidence>
<proteinExistence type="predicted"/>
<evidence type="ECO:0000313" key="1">
    <source>
        <dbReference type="EMBL" id="SKB06038.1"/>
    </source>
</evidence>
<name>A0A1T4YWV5_9BACL</name>
<protein>
    <submittedName>
        <fullName evidence="1">Uncharacterized protein</fullName>
    </submittedName>
</protein>
<accession>A0A1T4YWV5</accession>
<keyword evidence="2" id="KW-1185">Reference proteome</keyword>
<gene>
    <name evidence="1" type="ORF">SAMN04244570_0061</name>
</gene>
<sequence length="81" mass="9037">MCVLARESVYGGNRYTAVVNGLMEAVFSNEKQTCARVKGSVKTHKVGVLRRFNLRWQRGYRSSSATGLICLFAEGFLFGEN</sequence>
<reference evidence="2" key="1">
    <citation type="submission" date="2017-02" db="EMBL/GenBank/DDBJ databases">
        <authorList>
            <person name="Varghese N."/>
            <person name="Submissions S."/>
        </authorList>
    </citation>
    <scope>NUCLEOTIDE SEQUENCE [LARGE SCALE GENOMIC DNA]</scope>
    <source>
        <strain evidence="2">DSM 23966</strain>
    </source>
</reference>